<dbReference type="CDD" id="cd02980">
    <property type="entry name" value="TRX_Fd_family"/>
    <property type="match status" value="1"/>
</dbReference>
<evidence type="ECO:0000313" key="2">
    <source>
        <dbReference type="Proteomes" id="UP001152872"/>
    </source>
</evidence>
<organism evidence="1 2">
    <name type="scientific">Pseudanabaena catenata USMAC16</name>
    <dbReference type="NCBI Taxonomy" id="1855837"/>
    <lineage>
        <taxon>Bacteria</taxon>
        <taxon>Bacillati</taxon>
        <taxon>Cyanobacteriota</taxon>
        <taxon>Cyanophyceae</taxon>
        <taxon>Pseudanabaenales</taxon>
        <taxon>Pseudanabaenaceae</taxon>
        <taxon>Pseudanabaena</taxon>
    </lineage>
</organism>
<accession>A0A9X4RK03</accession>
<dbReference type="Proteomes" id="UP001152872">
    <property type="component" value="Unassembled WGS sequence"/>
</dbReference>
<dbReference type="InterPro" id="IPR012863">
    <property type="entry name" value="DUF1636"/>
</dbReference>
<sequence>MNHSLLVCTTCASTWQNGKKVGISGGETLLKELSQLHQERASDKLRSQFEIRAVSCMSACSHACVVTFVSEGKYSYLFGDLPIDTENMPTTISAILSCAEIYCDRADGSLAWKERPEPLKSGVIARIPPV</sequence>
<dbReference type="Pfam" id="PF07845">
    <property type="entry name" value="DUF1636"/>
    <property type="match status" value="1"/>
</dbReference>
<protein>
    <submittedName>
        <fullName evidence="1">DUF1636 domain-containing protein</fullName>
    </submittedName>
</protein>
<dbReference type="EMBL" id="VBTY01000195">
    <property type="protein sequence ID" value="MDG3496530.1"/>
    <property type="molecule type" value="Genomic_DNA"/>
</dbReference>
<dbReference type="SUPFAM" id="SSF52833">
    <property type="entry name" value="Thioredoxin-like"/>
    <property type="match status" value="1"/>
</dbReference>
<proteinExistence type="predicted"/>
<gene>
    <name evidence="1" type="ORF">FEV09_18475</name>
</gene>
<dbReference type="InterPro" id="IPR036249">
    <property type="entry name" value="Thioredoxin-like_sf"/>
</dbReference>
<reference evidence="1" key="1">
    <citation type="submission" date="2019-05" db="EMBL/GenBank/DDBJ databases">
        <title>Whole genome sequencing of Pseudanabaena catenata USMAC16.</title>
        <authorList>
            <person name="Khan Z."/>
            <person name="Omar W.M."/>
            <person name="Convey P."/>
            <person name="Merican F."/>
            <person name="Najimudin N."/>
        </authorList>
    </citation>
    <scope>NUCLEOTIDE SEQUENCE</scope>
    <source>
        <strain evidence="1">USMAC16</strain>
    </source>
</reference>
<dbReference type="RefSeq" id="WP_009628713.1">
    <property type="nucleotide sequence ID" value="NZ_VBTY01000195.1"/>
</dbReference>
<evidence type="ECO:0000313" key="1">
    <source>
        <dbReference type="EMBL" id="MDG3496530.1"/>
    </source>
</evidence>
<name>A0A9X4RK03_9CYAN</name>
<dbReference type="Gene3D" id="3.40.30.10">
    <property type="entry name" value="Glutaredoxin"/>
    <property type="match status" value="1"/>
</dbReference>
<keyword evidence="2" id="KW-1185">Reference proteome</keyword>
<comment type="caution">
    <text evidence="1">The sequence shown here is derived from an EMBL/GenBank/DDBJ whole genome shotgun (WGS) entry which is preliminary data.</text>
</comment>
<dbReference type="AlphaFoldDB" id="A0A9X4RK03"/>